<feature type="region of interest" description="Disordered" evidence="1">
    <location>
        <begin position="137"/>
        <end position="177"/>
    </location>
</feature>
<sequence length="177" mass="19030">MNCASSPSTAEGSGPLNETASPAHGGAEEQTGPPRPSPLTTASCSKTTDNISAATAADPAVAKYHNCDGPLRSACHTTSTEASHNNKLHPPQQRSRQQITPQLTSSILHQQQLILQQNHPNWTYFVVNQSDVTQLREQQFTTTQPKHNDNHGQNQLPSHQSSAVILRPSSAAVVRQS</sequence>
<accession>A0A1B0A952</accession>
<evidence type="ECO:0000256" key="1">
    <source>
        <dbReference type="SAM" id="MobiDB-lite"/>
    </source>
</evidence>
<organism evidence="2 3">
    <name type="scientific">Glossina pallidipes</name>
    <name type="common">Tsetse fly</name>
    <dbReference type="NCBI Taxonomy" id="7398"/>
    <lineage>
        <taxon>Eukaryota</taxon>
        <taxon>Metazoa</taxon>
        <taxon>Ecdysozoa</taxon>
        <taxon>Arthropoda</taxon>
        <taxon>Hexapoda</taxon>
        <taxon>Insecta</taxon>
        <taxon>Pterygota</taxon>
        <taxon>Neoptera</taxon>
        <taxon>Endopterygota</taxon>
        <taxon>Diptera</taxon>
        <taxon>Brachycera</taxon>
        <taxon>Muscomorpha</taxon>
        <taxon>Hippoboscoidea</taxon>
        <taxon>Glossinidae</taxon>
        <taxon>Glossina</taxon>
    </lineage>
</organism>
<dbReference type="AlphaFoldDB" id="A0A1B0A952"/>
<feature type="compositionally biased region" description="Polar residues" evidence="1">
    <location>
        <begin position="1"/>
        <end position="20"/>
    </location>
</feature>
<evidence type="ECO:0000313" key="2">
    <source>
        <dbReference type="EnsemblMetazoa" id="GPAI038225-PA"/>
    </source>
</evidence>
<proteinExistence type="predicted"/>
<evidence type="ECO:0000313" key="3">
    <source>
        <dbReference type="Proteomes" id="UP000092445"/>
    </source>
</evidence>
<feature type="compositionally biased region" description="Polar residues" evidence="1">
    <location>
        <begin position="76"/>
        <end position="85"/>
    </location>
</feature>
<reference evidence="3" key="1">
    <citation type="submission" date="2014-03" db="EMBL/GenBank/DDBJ databases">
        <authorList>
            <person name="Aksoy S."/>
            <person name="Warren W."/>
            <person name="Wilson R.K."/>
        </authorList>
    </citation>
    <scope>NUCLEOTIDE SEQUENCE [LARGE SCALE GENOMIC DNA]</scope>
    <source>
        <strain evidence="3">IAEA</strain>
    </source>
</reference>
<feature type="region of interest" description="Disordered" evidence="1">
    <location>
        <begin position="1"/>
        <end position="46"/>
    </location>
</feature>
<feature type="compositionally biased region" description="Polar residues" evidence="1">
    <location>
        <begin position="137"/>
        <end position="163"/>
    </location>
</feature>
<dbReference type="VEuPathDB" id="VectorBase:GPAI038225"/>
<name>A0A1B0A952_GLOPL</name>
<dbReference type="EnsemblMetazoa" id="GPAI038225-RA">
    <property type="protein sequence ID" value="GPAI038225-PA"/>
    <property type="gene ID" value="GPAI038225"/>
</dbReference>
<keyword evidence="3" id="KW-1185">Reference proteome</keyword>
<feature type="region of interest" description="Disordered" evidence="1">
    <location>
        <begin position="76"/>
        <end position="99"/>
    </location>
</feature>
<reference evidence="2" key="2">
    <citation type="submission" date="2020-05" db="UniProtKB">
        <authorList>
            <consortium name="EnsemblMetazoa"/>
        </authorList>
    </citation>
    <scope>IDENTIFICATION</scope>
    <source>
        <strain evidence="2">IAEA</strain>
    </source>
</reference>
<dbReference type="Proteomes" id="UP000092445">
    <property type="component" value="Unassembled WGS sequence"/>
</dbReference>
<protein>
    <submittedName>
        <fullName evidence="2">Uncharacterized protein</fullName>
    </submittedName>
</protein>